<dbReference type="Pfam" id="PF01894">
    <property type="entry name" value="YjbQ"/>
    <property type="match status" value="1"/>
</dbReference>
<dbReference type="SUPFAM" id="SSF111038">
    <property type="entry name" value="YjbQ-like"/>
    <property type="match status" value="1"/>
</dbReference>
<dbReference type="AlphaFoldDB" id="A0AAV5G4J9"/>
<comment type="caution">
    <text evidence="2">The sequence shown here is derived from an EMBL/GenBank/DDBJ whole genome shotgun (WGS) entry which is preliminary data.</text>
</comment>
<organism evidence="2 3">
    <name type="scientific">Rhodotorula paludigena</name>
    <dbReference type="NCBI Taxonomy" id="86838"/>
    <lineage>
        <taxon>Eukaryota</taxon>
        <taxon>Fungi</taxon>
        <taxon>Dikarya</taxon>
        <taxon>Basidiomycota</taxon>
        <taxon>Pucciniomycotina</taxon>
        <taxon>Microbotryomycetes</taxon>
        <taxon>Sporidiobolales</taxon>
        <taxon>Sporidiobolaceae</taxon>
        <taxon>Rhodotorula</taxon>
    </lineage>
</organism>
<comment type="similarity">
    <text evidence="1">Belongs to the UPF0047 family.</text>
</comment>
<proteinExistence type="inferred from homology"/>
<dbReference type="InterPro" id="IPR001602">
    <property type="entry name" value="UPF0047_YjbQ-like"/>
</dbReference>
<evidence type="ECO:0008006" key="4">
    <source>
        <dbReference type="Google" id="ProtNLM"/>
    </source>
</evidence>
<dbReference type="Proteomes" id="UP001342314">
    <property type="component" value="Unassembled WGS sequence"/>
</dbReference>
<evidence type="ECO:0000313" key="3">
    <source>
        <dbReference type="Proteomes" id="UP001342314"/>
    </source>
</evidence>
<dbReference type="PIRSF" id="PIRSF004681">
    <property type="entry name" value="UCP004681"/>
    <property type="match status" value="1"/>
</dbReference>
<sequence>MASDNGRFQTTLRLKSRSKGCHLVTDEIVAGLGDALKNTKIGILFLFLQHTSAALTLNENCDPTVRTDMDRLLDAVVPESFDWEHVDEGPDDSVSHSKSSLVGVSLQIPISNGRLALGTWQGVYLTEFRHMSHSRKVVCTII</sequence>
<keyword evidence="3" id="KW-1185">Reference proteome</keyword>
<dbReference type="PROSITE" id="PS01314">
    <property type="entry name" value="UPF0047"/>
    <property type="match status" value="1"/>
</dbReference>
<dbReference type="PANTHER" id="PTHR30615">
    <property type="entry name" value="UNCHARACTERIZED PROTEIN YJBQ-RELATED"/>
    <property type="match status" value="1"/>
</dbReference>
<dbReference type="InterPro" id="IPR035917">
    <property type="entry name" value="YjbQ-like_sf"/>
</dbReference>
<evidence type="ECO:0000256" key="1">
    <source>
        <dbReference type="ARBA" id="ARBA00005534"/>
    </source>
</evidence>
<dbReference type="PANTHER" id="PTHR30615:SF8">
    <property type="entry name" value="UPF0047 PROTEIN C4A8.02C"/>
    <property type="match status" value="1"/>
</dbReference>
<dbReference type="NCBIfam" id="TIGR00149">
    <property type="entry name" value="TIGR00149_YjbQ"/>
    <property type="match status" value="1"/>
</dbReference>
<accession>A0AAV5G4J9</accession>
<protein>
    <recommendedName>
        <fullName evidence="4">Secondary thiamine-phosphate synthase enzyme</fullName>
    </recommendedName>
</protein>
<gene>
    <name evidence="2" type="ORF">Rhopal_000340-T1</name>
</gene>
<reference evidence="2 3" key="1">
    <citation type="submission" date="2021-12" db="EMBL/GenBank/DDBJ databases">
        <title>High titer production of polyol ester of fatty acids by Rhodotorula paludigena BS15 towards product separation-free biomass refinery.</title>
        <authorList>
            <person name="Mano J."/>
            <person name="Ono H."/>
            <person name="Tanaka T."/>
            <person name="Naito K."/>
            <person name="Sushida H."/>
            <person name="Ike M."/>
            <person name="Tokuyasu K."/>
            <person name="Kitaoka M."/>
        </authorList>
    </citation>
    <scope>NUCLEOTIDE SEQUENCE [LARGE SCALE GENOMIC DNA]</scope>
    <source>
        <strain evidence="2 3">BS15</strain>
    </source>
</reference>
<evidence type="ECO:0000313" key="2">
    <source>
        <dbReference type="EMBL" id="GJN87391.1"/>
    </source>
</evidence>
<dbReference type="Gene3D" id="2.60.120.460">
    <property type="entry name" value="YjbQ-like"/>
    <property type="match status" value="1"/>
</dbReference>
<dbReference type="EMBL" id="BQKY01000001">
    <property type="protein sequence ID" value="GJN87391.1"/>
    <property type="molecule type" value="Genomic_DNA"/>
</dbReference>
<name>A0AAV5G4J9_9BASI</name>